<comment type="caution">
    <text evidence="2">The sequence shown here is derived from an EMBL/GenBank/DDBJ whole genome shotgun (WGS) entry which is preliminary data.</text>
</comment>
<keyword evidence="1" id="KW-0732">Signal</keyword>
<reference evidence="2" key="1">
    <citation type="journal article" date="2023" name="G3 (Bethesda)">
        <title>A reference genome for the long-term kleptoplast-retaining sea slug Elysia crispata morphotype clarki.</title>
        <authorList>
            <person name="Eastman K.E."/>
            <person name="Pendleton A.L."/>
            <person name="Shaikh M.A."/>
            <person name="Suttiyut T."/>
            <person name="Ogas R."/>
            <person name="Tomko P."/>
            <person name="Gavelis G."/>
            <person name="Widhalm J.R."/>
            <person name="Wisecaver J.H."/>
        </authorList>
    </citation>
    <scope>NUCLEOTIDE SEQUENCE</scope>
    <source>
        <strain evidence="2">ECLA1</strain>
    </source>
</reference>
<accession>A0AAE1ACZ2</accession>
<evidence type="ECO:0000313" key="3">
    <source>
        <dbReference type="Proteomes" id="UP001283361"/>
    </source>
</evidence>
<dbReference type="EMBL" id="JAWDGP010002121">
    <property type="protein sequence ID" value="KAK3785558.1"/>
    <property type="molecule type" value="Genomic_DNA"/>
</dbReference>
<dbReference type="Proteomes" id="UP001283361">
    <property type="component" value="Unassembled WGS sequence"/>
</dbReference>
<evidence type="ECO:0000256" key="1">
    <source>
        <dbReference type="SAM" id="SignalP"/>
    </source>
</evidence>
<keyword evidence="3" id="KW-1185">Reference proteome</keyword>
<feature type="chain" id="PRO_5041910070" evidence="1">
    <location>
        <begin position="19"/>
        <end position="292"/>
    </location>
</feature>
<protein>
    <submittedName>
        <fullName evidence="2">Uncharacterized protein</fullName>
    </submittedName>
</protein>
<sequence length="292" mass="32267">MLFLCAVLVASSVVGGSAQQARCTPRSFAASSLIALEFKVYHVFSDADRQLTLSDDISSDRWRLVDMANHVVYTYTGINGCVKNTLEGDMDVSRAEIYANAEFQYDLTLPGGAVLRAWTYTRGNLTVNLLFDPDCISVLTTVSFNGVPHMIDLLEDVQIDNLDLSQLDARYEQVQDPAFCRFLTLQVSFVDPAAQFCGPCRSVLCPLHLSFVDTASQFCGPCSSILCTLHLSFVDTAAQFCGPCSSILWTLQLSFVHTASQFCRHCSSVLWTLQLNFVDTAAWSCRHYSSVL</sequence>
<proteinExistence type="predicted"/>
<name>A0AAE1ACZ2_9GAST</name>
<dbReference type="AlphaFoldDB" id="A0AAE1ACZ2"/>
<organism evidence="2 3">
    <name type="scientific">Elysia crispata</name>
    <name type="common">lettuce slug</name>
    <dbReference type="NCBI Taxonomy" id="231223"/>
    <lineage>
        <taxon>Eukaryota</taxon>
        <taxon>Metazoa</taxon>
        <taxon>Spiralia</taxon>
        <taxon>Lophotrochozoa</taxon>
        <taxon>Mollusca</taxon>
        <taxon>Gastropoda</taxon>
        <taxon>Heterobranchia</taxon>
        <taxon>Euthyneura</taxon>
        <taxon>Panpulmonata</taxon>
        <taxon>Sacoglossa</taxon>
        <taxon>Placobranchoidea</taxon>
        <taxon>Plakobranchidae</taxon>
        <taxon>Elysia</taxon>
    </lineage>
</organism>
<evidence type="ECO:0000313" key="2">
    <source>
        <dbReference type="EMBL" id="KAK3785558.1"/>
    </source>
</evidence>
<gene>
    <name evidence="2" type="ORF">RRG08_060087</name>
</gene>
<feature type="signal peptide" evidence="1">
    <location>
        <begin position="1"/>
        <end position="18"/>
    </location>
</feature>